<dbReference type="GO" id="GO:0008153">
    <property type="term" value="P:4-aminobenzoate biosynthetic process"/>
    <property type="evidence" value="ECO:0007669"/>
    <property type="project" value="TreeGrafter"/>
</dbReference>
<feature type="domain" description="Chorismate-utilising enzyme C-terminal" evidence="3">
    <location>
        <begin position="166"/>
        <end position="422"/>
    </location>
</feature>
<evidence type="ECO:0000259" key="3">
    <source>
        <dbReference type="Pfam" id="PF00425"/>
    </source>
</evidence>
<dbReference type="EC" id="2.6.1.85" evidence="1"/>
<name>A0A371JUB8_9FLAO</name>
<accession>A0A371JUB8</accession>
<dbReference type="Proteomes" id="UP000261828">
    <property type="component" value="Unassembled WGS sequence"/>
</dbReference>
<dbReference type="PANTHER" id="PTHR11236:SF18">
    <property type="entry name" value="AMINODEOXYCHORISMATE SYNTHASE"/>
    <property type="match status" value="1"/>
</dbReference>
<gene>
    <name evidence="5" type="primary">pabB</name>
    <name evidence="5" type="ORF">DX873_04390</name>
</gene>
<feature type="domain" description="Anthranilate synthase component I N-terminal" evidence="4">
    <location>
        <begin position="78"/>
        <end position="120"/>
    </location>
</feature>
<dbReference type="Pfam" id="PF04715">
    <property type="entry name" value="Anth_synt_I_N"/>
    <property type="match status" value="1"/>
</dbReference>
<evidence type="ECO:0000313" key="5">
    <source>
        <dbReference type="EMBL" id="RDY61404.1"/>
    </source>
</evidence>
<sequence>MRKHCSYSISPSLKIKDALLEWSKSCSHIVWLDSNRHSDKYGSFDAVLAISEQTDKSFKSFKNIDEIELFVDEQKDWLFGYFSYDFKNSLENLDSENFDGLGFPEINFFQPTKVIVLDGDKLKFSYLDACAGEMEDDFSRLLEIADEDKKEKDDHVPVKIKMRIHKDAYFEKTQIFLDHIQKGDIYEANFCQEFYAENTNIDPFRTYKNLNSVSKPPFASFMKLGSHFLMCASPERYLKKNGQTLISQPIKGTAPRGSNAESDKAISETLAKDPKERAENIMITDLVRNDLSRSALKGSVKVEELCEVYTYEQVHQLVSTVTAKVPEGMNPVRLIKETFPMGSMTGAPKISAMKIIEELEETKRGLYSGAVGYFSPNGDFDFNVVIRSILYNAQNKYVSFSVGSAITAKSDPEKEYEECLLKAKAMRSVLEMG</sequence>
<dbReference type="InterPro" id="IPR005802">
    <property type="entry name" value="ADC_synth_comp_1"/>
</dbReference>
<dbReference type="InterPro" id="IPR006805">
    <property type="entry name" value="Anth_synth_I_N"/>
</dbReference>
<dbReference type="InterPro" id="IPR019999">
    <property type="entry name" value="Anth_synth_I-like"/>
</dbReference>
<dbReference type="RefSeq" id="WP_116183285.1">
    <property type="nucleotide sequence ID" value="NZ_QTJX01000001.1"/>
</dbReference>
<keyword evidence="5" id="KW-0032">Aminotransferase</keyword>
<dbReference type="GO" id="GO:0000162">
    <property type="term" value="P:L-tryptophan biosynthetic process"/>
    <property type="evidence" value="ECO:0007669"/>
    <property type="project" value="TreeGrafter"/>
</dbReference>
<evidence type="ECO:0000256" key="2">
    <source>
        <dbReference type="ARBA" id="ARBA00022679"/>
    </source>
</evidence>
<dbReference type="InterPro" id="IPR015890">
    <property type="entry name" value="Chorismate_C"/>
</dbReference>
<dbReference type="GO" id="GO:0009396">
    <property type="term" value="P:folic acid-containing compound biosynthetic process"/>
    <property type="evidence" value="ECO:0007669"/>
    <property type="project" value="InterPro"/>
</dbReference>
<evidence type="ECO:0000256" key="1">
    <source>
        <dbReference type="ARBA" id="ARBA00013139"/>
    </source>
</evidence>
<dbReference type="PANTHER" id="PTHR11236">
    <property type="entry name" value="AMINOBENZOATE/ANTHRANILATE SYNTHASE"/>
    <property type="match status" value="1"/>
</dbReference>
<organism evidence="5 6">
    <name type="scientific">Flagellimonas nanhaiensis</name>
    <dbReference type="NCBI Taxonomy" id="2292706"/>
    <lineage>
        <taxon>Bacteria</taxon>
        <taxon>Pseudomonadati</taxon>
        <taxon>Bacteroidota</taxon>
        <taxon>Flavobacteriia</taxon>
        <taxon>Flavobacteriales</taxon>
        <taxon>Flavobacteriaceae</taxon>
        <taxon>Flagellimonas</taxon>
    </lineage>
</organism>
<dbReference type="OrthoDB" id="9803598at2"/>
<dbReference type="AlphaFoldDB" id="A0A371JUB8"/>
<dbReference type="GO" id="GO:0046820">
    <property type="term" value="F:4-amino-4-deoxychorismate synthase activity"/>
    <property type="evidence" value="ECO:0007669"/>
    <property type="project" value="UniProtKB-EC"/>
</dbReference>
<dbReference type="Pfam" id="PF00425">
    <property type="entry name" value="Chorismate_bind"/>
    <property type="match status" value="1"/>
</dbReference>
<comment type="caution">
    <text evidence="5">The sequence shown here is derived from an EMBL/GenBank/DDBJ whole genome shotgun (WGS) entry which is preliminary data.</text>
</comment>
<evidence type="ECO:0000313" key="6">
    <source>
        <dbReference type="Proteomes" id="UP000261828"/>
    </source>
</evidence>
<proteinExistence type="predicted"/>
<keyword evidence="2 5" id="KW-0808">Transferase</keyword>
<protein>
    <recommendedName>
        <fullName evidence="1">aminodeoxychorismate synthase</fullName>
        <ecNumber evidence="1">2.6.1.85</ecNumber>
    </recommendedName>
</protein>
<dbReference type="PRINTS" id="PR00095">
    <property type="entry name" value="ANTSNTHASEI"/>
</dbReference>
<dbReference type="SUPFAM" id="SSF56322">
    <property type="entry name" value="ADC synthase"/>
    <property type="match status" value="1"/>
</dbReference>
<dbReference type="Gene3D" id="3.60.120.10">
    <property type="entry name" value="Anthranilate synthase"/>
    <property type="match status" value="1"/>
</dbReference>
<dbReference type="GO" id="GO:0005737">
    <property type="term" value="C:cytoplasm"/>
    <property type="evidence" value="ECO:0007669"/>
    <property type="project" value="TreeGrafter"/>
</dbReference>
<dbReference type="InterPro" id="IPR005801">
    <property type="entry name" value="ADC_synthase"/>
</dbReference>
<keyword evidence="6" id="KW-1185">Reference proteome</keyword>
<reference evidence="5 6" key="1">
    <citation type="submission" date="2018-08" db="EMBL/GenBank/DDBJ databases">
        <title>Muricauda nanhaiensis sp. nov., isolated from seawater of the South China Sea.</title>
        <authorList>
            <person name="Dang Y."/>
        </authorList>
    </citation>
    <scope>NUCLEOTIDE SEQUENCE [LARGE SCALE GENOMIC DNA]</scope>
    <source>
        <strain evidence="5 6">SM1704</strain>
    </source>
</reference>
<dbReference type="EMBL" id="QTJX01000001">
    <property type="protein sequence ID" value="RDY61404.1"/>
    <property type="molecule type" value="Genomic_DNA"/>
</dbReference>
<evidence type="ECO:0000259" key="4">
    <source>
        <dbReference type="Pfam" id="PF04715"/>
    </source>
</evidence>
<dbReference type="NCBIfam" id="TIGR00553">
    <property type="entry name" value="pabB"/>
    <property type="match status" value="1"/>
</dbReference>